<evidence type="ECO:0000313" key="2">
    <source>
        <dbReference type="EMBL" id="USJ30916.1"/>
    </source>
</evidence>
<feature type="transmembrane region" description="Helical" evidence="1">
    <location>
        <begin position="5"/>
        <end position="23"/>
    </location>
</feature>
<proteinExistence type="predicted"/>
<accession>A0ABY4XKY0</accession>
<reference evidence="2" key="1">
    <citation type="submission" date="2022-06" db="EMBL/GenBank/DDBJ databases">
        <title>Novel species in genus Dyadobacter.</title>
        <authorList>
            <person name="Ma C."/>
        </authorList>
    </citation>
    <scope>NUCLEOTIDE SEQUENCE</scope>
    <source>
        <strain evidence="2">CY22</strain>
    </source>
</reference>
<evidence type="ECO:0000256" key="1">
    <source>
        <dbReference type="SAM" id="Phobius"/>
    </source>
</evidence>
<dbReference type="Proteomes" id="UP001055420">
    <property type="component" value="Chromosome"/>
</dbReference>
<organism evidence="2 3">
    <name type="scientific">Dyadobacter chenhuakuii</name>
    <dbReference type="NCBI Taxonomy" id="2909339"/>
    <lineage>
        <taxon>Bacteria</taxon>
        <taxon>Pseudomonadati</taxon>
        <taxon>Bacteroidota</taxon>
        <taxon>Cytophagia</taxon>
        <taxon>Cytophagales</taxon>
        <taxon>Spirosomataceae</taxon>
        <taxon>Dyadobacter</taxon>
    </lineage>
</organism>
<protein>
    <submittedName>
        <fullName evidence="2">Uncharacterized protein</fullName>
    </submittedName>
</protein>
<evidence type="ECO:0000313" key="3">
    <source>
        <dbReference type="Proteomes" id="UP001055420"/>
    </source>
</evidence>
<dbReference type="EMBL" id="CP098805">
    <property type="protein sequence ID" value="USJ30916.1"/>
    <property type="molecule type" value="Genomic_DNA"/>
</dbReference>
<keyword evidence="1" id="KW-0472">Membrane</keyword>
<sequence length="79" mass="9360">MNSKLTRTILIALALGFFVMWVLEFRRTTMFESYWLLLLAIMCLLMFQFSRLKASLLAKKEIEMNANKKKEKPVKTLKK</sequence>
<keyword evidence="1" id="KW-1133">Transmembrane helix</keyword>
<name>A0ABY4XKY0_9BACT</name>
<gene>
    <name evidence="2" type="ORF">NFI80_24040</name>
</gene>
<dbReference type="RefSeq" id="WP_235164081.1">
    <property type="nucleotide sequence ID" value="NZ_CP098805.1"/>
</dbReference>
<keyword evidence="1" id="KW-0812">Transmembrane</keyword>
<feature type="transmembrane region" description="Helical" evidence="1">
    <location>
        <begin position="35"/>
        <end position="52"/>
    </location>
</feature>
<keyword evidence="3" id="KW-1185">Reference proteome</keyword>